<comment type="caution">
    <text evidence="2">The sequence shown here is derived from an EMBL/GenBank/DDBJ whole genome shotgun (WGS) entry which is preliminary data.</text>
</comment>
<gene>
    <name evidence="2" type="ORF">R3P38DRAFT_3102571</name>
</gene>
<reference evidence="2 3" key="1">
    <citation type="journal article" date="2024" name="J Genomics">
        <title>Draft genome sequencing and assembly of Favolaschia claudopus CIRM-BRFM 2984 isolated from oak limbs.</title>
        <authorList>
            <person name="Navarro D."/>
            <person name="Drula E."/>
            <person name="Chaduli D."/>
            <person name="Cazenave R."/>
            <person name="Ahrendt S."/>
            <person name="Wang J."/>
            <person name="Lipzen A."/>
            <person name="Daum C."/>
            <person name="Barry K."/>
            <person name="Grigoriev I.V."/>
            <person name="Favel A."/>
            <person name="Rosso M.N."/>
            <person name="Martin F."/>
        </authorList>
    </citation>
    <scope>NUCLEOTIDE SEQUENCE [LARGE SCALE GENOMIC DNA]</scope>
    <source>
        <strain evidence="2 3">CIRM-BRFM 2984</strain>
    </source>
</reference>
<keyword evidence="2" id="KW-0808">Transferase</keyword>
<dbReference type="Gene3D" id="1.10.510.10">
    <property type="entry name" value="Transferase(Phosphotransferase) domain 1"/>
    <property type="match status" value="1"/>
</dbReference>
<dbReference type="GO" id="GO:0004674">
    <property type="term" value="F:protein serine/threonine kinase activity"/>
    <property type="evidence" value="ECO:0007669"/>
    <property type="project" value="TreeGrafter"/>
</dbReference>
<dbReference type="Pfam" id="PF00069">
    <property type="entry name" value="Pkinase"/>
    <property type="match status" value="1"/>
</dbReference>
<dbReference type="GO" id="GO:0005634">
    <property type="term" value="C:nucleus"/>
    <property type="evidence" value="ECO:0007669"/>
    <property type="project" value="TreeGrafter"/>
</dbReference>
<dbReference type="InterPro" id="IPR011009">
    <property type="entry name" value="Kinase-like_dom_sf"/>
</dbReference>
<evidence type="ECO:0000259" key="1">
    <source>
        <dbReference type="PROSITE" id="PS50011"/>
    </source>
</evidence>
<dbReference type="PANTHER" id="PTHR44167:SF30">
    <property type="entry name" value="PHOSPHORYLASE KINASE"/>
    <property type="match status" value="1"/>
</dbReference>
<dbReference type="AlphaFoldDB" id="A0AAV9ZLA6"/>
<protein>
    <submittedName>
        <fullName evidence="2">Kinase domain-containing protein</fullName>
    </submittedName>
</protein>
<dbReference type="SMART" id="SM00220">
    <property type="entry name" value="S_TKc"/>
    <property type="match status" value="1"/>
</dbReference>
<keyword evidence="2" id="KW-0418">Kinase</keyword>
<dbReference type="Proteomes" id="UP001362999">
    <property type="component" value="Unassembled WGS sequence"/>
</dbReference>
<dbReference type="InterPro" id="IPR008266">
    <property type="entry name" value="Tyr_kinase_AS"/>
</dbReference>
<feature type="domain" description="Protein kinase" evidence="1">
    <location>
        <begin position="4"/>
        <end position="357"/>
    </location>
</feature>
<dbReference type="PROSITE" id="PS50011">
    <property type="entry name" value="PROTEIN_KINASE_DOM"/>
    <property type="match status" value="1"/>
</dbReference>
<evidence type="ECO:0000313" key="3">
    <source>
        <dbReference type="Proteomes" id="UP001362999"/>
    </source>
</evidence>
<dbReference type="InterPro" id="IPR000719">
    <property type="entry name" value="Prot_kinase_dom"/>
</dbReference>
<organism evidence="2 3">
    <name type="scientific">Favolaschia claudopus</name>
    <dbReference type="NCBI Taxonomy" id="2862362"/>
    <lineage>
        <taxon>Eukaryota</taxon>
        <taxon>Fungi</taxon>
        <taxon>Dikarya</taxon>
        <taxon>Basidiomycota</taxon>
        <taxon>Agaricomycotina</taxon>
        <taxon>Agaricomycetes</taxon>
        <taxon>Agaricomycetidae</taxon>
        <taxon>Agaricales</taxon>
        <taxon>Marasmiineae</taxon>
        <taxon>Mycenaceae</taxon>
        <taxon>Favolaschia</taxon>
    </lineage>
</organism>
<dbReference type="EMBL" id="JAWWNJ010000133">
    <property type="protein sequence ID" value="KAK6985009.1"/>
    <property type="molecule type" value="Genomic_DNA"/>
</dbReference>
<dbReference type="PANTHER" id="PTHR44167">
    <property type="entry name" value="OVARIAN-SPECIFIC SERINE/THREONINE-PROTEIN KINASE LOK-RELATED"/>
    <property type="match status" value="1"/>
</dbReference>
<accession>A0AAV9ZLA6</accession>
<dbReference type="SUPFAM" id="SSF56112">
    <property type="entry name" value="Protein kinase-like (PK-like)"/>
    <property type="match status" value="1"/>
</dbReference>
<dbReference type="PROSITE" id="PS00109">
    <property type="entry name" value="PROTEIN_KINASE_TYR"/>
    <property type="match status" value="1"/>
</dbReference>
<dbReference type="GO" id="GO:0044773">
    <property type="term" value="P:mitotic DNA damage checkpoint signaling"/>
    <property type="evidence" value="ECO:0007669"/>
    <property type="project" value="TreeGrafter"/>
</dbReference>
<evidence type="ECO:0000313" key="2">
    <source>
        <dbReference type="EMBL" id="KAK6985009.1"/>
    </source>
</evidence>
<dbReference type="GO" id="GO:0005524">
    <property type="term" value="F:ATP binding"/>
    <property type="evidence" value="ECO:0007669"/>
    <property type="project" value="InterPro"/>
</dbReference>
<keyword evidence="3" id="KW-1185">Reference proteome</keyword>
<name>A0AAV9ZLA6_9AGAR</name>
<sequence length="357" mass="41176">MLGPPEPPELKTGEISSLLFKHEREWVDMQPFLLSVGYKLRPRYDPNWFPSWGNTYVTEEPHEDALSSMRSDVLDAIRIVDNQRVVLKRIETNSREIKIIRYLSQIQDPRNHTIPLLDVIPLPPDNSCSLLVTPYTRRFNHPAFHCRAEYVEAMQQFLEGLQFMHDHGVSHFDIAPQNMMMDESRVVPAGSHFTSPKSHTGYPGIFSWNNRCSVSPVRYYYIDFGLSMYFRKGKDAALTTGTLRTFNTIPELSLTVPYNPFKVDIFQLGLTMHKLIDTYPALKPFRPVADRMTSTDPNDRPEPAESLQELNWIANQIPPQKLRAPIVEKTGGVSYIARSAMSMVRRDSPRQERYQGY</sequence>
<proteinExistence type="predicted"/>